<evidence type="ECO:0000259" key="4">
    <source>
        <dbReference type="PROSITE" id="PS01124"/>
    </source>
</evidence>
<dbReference type="AlphaFoldDB" id="A0A2S9IGT9"/>
<dbReference type="PROSITE" id="PS00041">
    <property type="entry name" value="HTH_ARAC_FAMILY_1"/>
    <property type="match status" value="1"/>
</dbReference>
<evidence type="ECO:0000256" key="3">
    <source>
        <dbReference type="ARBA" id="ARBA00023163"/>
    </source>
</evidence>
<keyword evidence="1" id="KW-0805">Transcription regulation</keyword>
<dbReference type="PANTHER" id="PTHR43280:SF2">
    <property type="entry name" value="HTH-TYPE TRANSCRIPTIONAL REGULATOR EXSA"/>
    <property type="match status" value="1"/>
</dbReference>
<dbReference type="SMART" id="SM00342">
    <property type="entry name" value="HTH_ARAC"/>
    <property type="match status" value="1"/>
</dbReference>
<dbReference type="RefSeq" id="WP_105591593.1">
    <property type="nucleotide sequence ID" value="NZ_PDET01000002.1"/>
</dbReference>
<feature type="domain" description="HTH araC/xylS-type" evidence="4">
    <location>
        <begin position="217"/>
        <end position="316"/>
    </location>
</feature>
<name>A0A2S9IGT9_9GAMM</name>
<dbReference type="GO" id="GO:0043565">
    <property type="term" value="F:sequence-specific DNA binding"/>
    <property type="evidence" value="ECO:0007669"/>
    <property type="project" value="InterPro"/>
</dbReference>
<evidence type="ECO:0000256" key="1">
    <source>
        <dbReference type="ARBA" id="ARBA00023015"/>
    </source>
</evidence>
<evidence type="ECO:0000256" key="2">
    <source>
        <dbReference type="ARBA" id="ARBA00023125"/>
    </source>
</evidence>
<dbReference type="OrthoDB" id="6057514at2"/>
<dbReference type="GO" id="GO:0003700">
    <property type="term" value="F:DNA-binding transcription factor activity"/>
    <property type="evidence" value="ECO:0007669"/>
    <property type="project" value="InterPro"/>
</dbReference>
<dbReference type="Pfam" id="PF12833">
    <property type="entry name" value="HTH_18"/>
    <property type="match status" value="1"/>
</dbReference>
<dbReference type="InterPro" id="IPR009057">
    <property type="entry name" value="Homeodomain-like_sf"/>
</dbReference>
<dbReference type="EMBL" id="PDET01000002">
    <property type="protein sequence ID" value="PRD17011.1"/>
    <property type="molecule type" value="Genomic_DNA"/>
</dbReference>
<dbReference type="PROSITE" id="PS01124">
    <property type="entry name" value="HTH_ARAC_FAMILY_2"/>
    <property type="match status" value="1"/>
</dbReference>
<dbReference type="InterPro" id="IPR018060">
    <property type="entry name" value="HTH_AraC"/>
</dbReference>
<evidence type="ECO:0000313" key="5">
    <source>
        <dbReference type="EMBL" id="PRD17011.1"/>
    </source>
</evidence>
<comment type="caution">
    <text evidence="5">The sequence shown here is derived from an EMBL/GenBank/DDBJ whole genome shotgun (WGS) entry which is preliminary data.</text>
</comment>
<keyword evidence="6" id="KW-1185">Reference proteome</keyword>
<sequence>MSRPTKLYVPHELDAADIPPDERYLRISQNISCYGIDVVDDRRPEEIIAQHKTISGAKGDFCSAYGSRNITVFDPHKTAQSSLYFSLLLEGSQIISGRKKSSATEVTSGSLMVHERNDYYTYRSDDVRQLYLIPDIEAVKAIFDGKLPGPILSMENHHLMAFMKSHMMLLHSHSASLNAKSTSLILDGLHDMALLMLADVAKETGLISTGSLCHVYNAARSYIAQNYSNPALSPDHISLRLRYSRSSLDRAFKEQRTTVMALIKETRLIKARELLENDIHLRIDQIAWRCGFSSSFIFSKNFRDKYKVPPTVWRNNFNHSA</sequence>
<dbReference type="Proteomes" id="UP000239181">
    <property type="component" value="Unassembled WGS sequence"/>
</dbReference>
<keyword evidence="2" id="KW-0238">DNA-binding</keyword>
<dbReference type="Gene3D" id="1.10.10.60">
    <property type="entry name" value="Homeodomain-like"/>
    <property type="match status" value="1"/>
</dbReference>
<reference evidence="5 6" key="1">
    <citation type="submission" date="2017-10" db="EMBL/GenBank/DDBJ databases">
        <title>Draft genome of two endophytic bacteria isolated from 'guarana' Paullinia cupana (Mart.) Ducke.</title>
        <authorList>
            <person name="Siqueira K.A."/>
            <person name="Liotti R.G."/>
            <person name="Mendes T.A."/>
            <person name="Soares M.A."/>
        </authorList>
    </citation>
    <scope>NUCLEOTIDE SEQUENCE [LARGE SCALE GENOMIC DNA]</scope>
    <source>
        <strain evidence="5 6">342</strain>
    </source>
</reference>
<gene>
    <name evidence="5" type="ORF">CQW29_04970</name>
</gene>
<evidence type="ECO:0000313" key="6">
    <source>
        <dbReference type="Proteomes" id="UP000239181"/>
    </source>
</evidence>
<dbReference type="SUPFAM" id="SSF46689">
    <property type="entry name" value="Homeodomain-like"/>
    <property type="match status" value="1"/>
</dbReference>
<accession>A0A2S9IGT9</accession>
<proteinExistence type="predicted"/>
<dbReference type="PANTHER" id="PTHR43280">
    <property type="entry name" value="ARAC-FAMILY TRANSCRIPTIONAL REGULATOR"/>
    <property type="match status" value="1"/>
</dbReference>
<organism evidence="5 6">
    <name type="scientific">Pantoea coffeiphila</name>
    <dbReference type="NCBI Taxonomy" id="1465635"/>
    <lineage>
        <taxon>Bacteria</taxon>
        <taxon>Pseudomonadati</taxon>
        <taxon>Pseudomonadota</taxon>
        <taxon>Gammaproteobacteria</taxon>
        <taxon>Enterobacterales</taxon>
        <taxon>Erwiniaceae</taxon>
        <taxon>Pantoea</taxon>
    </lineage>
</organism>
<dbReference type="InterPro" id="IPR018062">
    <property type="entry name" value="HTH_AraC-typ_CS"/>
</dbReference>
<protein>
    <recommendedName>
        <fullName evidence="4">HTH araC/xylS-type domain-containing protein</fullName>
    </recommendedName>
</protein>
<keyword evidence="3" id="KW-0804">Transcription</keyword>